<evidence type="ECO:0000313" key="8">
    <source>
        <dbReference type="EMBL" id="SFK97126.1"/>
    </source>
</evidence>
<dbReference type="InterPro" id="IPR037185">
    <property type="entry name" value="EmrE-like"/>
</dbReference>
<evidence type="ECO:0000256" key="2">
    <source>
        <dbReference type="ARBA" id="ARBA00022692"/>
    </source>
</evidence>
<dbReference type="InterPro" id="IPR050638">
    <property type="entry name" value="AA-Vitamin_Transporters"/>
</dbReference>
<accession>A0A1I4DYD3</accession>
<dbReference type="PANTHER" id="PTHR32322:SF9">
    <property type="entry name" value="AMINO-ACID METABOLITE EFFLUX PUMP-RELATED"/>
    <property type="match status" value="1"/>
</dbReference>
<feature type="signal peptide" evidence="6">
    <location>
        <begin position="1"/>
        <end position="15"/>
    </location>
</feature>
<evidence type="ECO:0000256" key="4">
    <source>
        <dbReference type="ARBA" id="ARBA00023136"/>
    </source>
</evidence>
<sequence length="277" mass="28250">MRLFLLTALTMTAFAANYVLNRAGVATAGMSPLDFGVVRLVSGAVALAVIVAWQGRGFALGGSGRVIAVGSLLAYIFGFSVAYRGLDAGLGALLLFGVVQITMFGGALLAREDVPLNRWVGAAVATTGLVWLLWPGETTLAPWGAAGAMAVAGVGWGVYSLQGRLERDATQATAMNFCLAAPVALIAWLFWGGGAMPATGVALAIVSGVITSGLGYALWYAILPDLGAARAGVAQLSVPVIAMAGGMVFLAEPMTWTFVGAAGLVIAGVLISMRRSV</sequence>
<feature type="transmembrane region" description="Helical" evidence="5">
    <location>
        <begin position="35"/>
        <end position="53"/>
    </location>
</feature>
<evidence type="ECO:0000256" key="6">
    <source>
        <dbReference type="SAM" id="SignalP"/>
    </source>
</evidence>
<feature type="transmembrane region" description="Helical" evidence="5">
    <location>
        <begin position="231"/>
        <end position="250"/>
    </location>
</feature>
<dbReference type="AlphaFoldDB" id="A0A1I4DYD3"/>
<feature type="transmembrane region" description="Helical" evidence="5">
    <location>
        <begin position="140"/>
        <end position="161"/>
    </location>
</feature>
<dbReference type="SUPFAM" id="SSF103481">
    <property type="entry name" value="Multidrug resistance efflux transporter EmrE"/>
    <property type="match status" value="2"/>
</dbReference>
<evidence type="ECO:0000313" key="9">
    <source>
        <dbReference type="Proteomes" id="UP000198851"/>
    </source>
</evidence>
<feature type="transmembrane region" description="Helical" evidence="5">
    <location>
        <begin position="173"/>
        <end position="191"/>
    </location>
</feature>
<dbReference type="EMBL" id="FOSZ01000003">
    <property type="protein sequence ID" value="SFK97126.1"/>
    <property type="molecule type" value="Genomic_DNA"/>
</dbReference>
<evidence type="ECO:0000256" key="5">
    <source>
        <dbReference type="SAM" id="Phobius"/>
    </source>
</evidence>
<feature type="domain" description="EamA" evidence="7">
    <location>
        <begin position="148"/>
        <end position="273"/>
    </location>
</feature>
<dbReference type="GO" id="GO:0016020">
    <property type="term" value="C:membrane"/>
    <property type="evidence" value="ECO:0007669"/>
    <property type="project" value="UniProtKB-SubCell"/>
</dbReference>
<feature type="transmembrane region" description="Helical" evidence="5">
    <location>
        <begin position="256"/>
        <end position="273"/>
    </location>
</feature>
<feature type="transmembrane region" description="Helical" evidence="5">
    <location>
        <begin position="197"/>
        <end position="219"/>
    </location>
</feature>
<gene>
    <name evidence="8" type="ORF">SAMN04488036_103447</name>
</gene>
<dbReference type="InterPro" id="IPR000620">
    <property type="entry name" value="EamA_dom"/>
</dbReference>
<keyword evidence="6" id="KW-0732">Signal</keyword>
<feature type="transmembrane region" description="Helical" evidence="5">
    <location>
        <begin position="65"/>
        <end position="83"/>
    </location>
</feature>
<feature type="transmembrane region" description="Helical" evidence="5">
    <location>
        <begin position="116"/>
        <end position="134"/>
    </location>
</feature>
<dbReference type="Proteomes" id="UP000198851">
    <property type="component" value="Unassembled WGS sequence"/>
</dbReference>
<dbReference type="PANTHER" id="PTHR32322">
    <property type="entry name" value="INNER MEMBRANE TRANSPORTER"/>
    <property type="match status" value="1"/>
</dbReference>
<keyword evidence="2 5" id="KW-0812">Transmembrane</keyword>
<dbReference type="STRING" id="1280847.SAMN04488036_103447"/>
<comment type="subcellular location">
    <subcellularLocation>
        <location evidence="1">Membrane</location>
        <topology evidence="1">Multi-pass membrane protein</topology>
    </subcellularLocation>
</comment>
<name>A0A1I4DYD3_9RHOB</name>
<keyword evidence="3 5" id="KW-1133">Transmembrane helix</keyword>
<keyword evidence="4 5" id="KW-0472">Membrane</keyword>
<protein>
    <submittedName>
        <fullName evidence="8">EamA-like transporter family protein</fullName>
    </submittedName>
</protein>
<proteinExistence type="predicted"/>
<dbReference type="Pfam" id="PF00892">
    <property type="entry name" value="EamA"/>
    <property type="match status" value="1"/>
</dbReference>
<reference evidence="9" key="1">
    <citation type="submission" date="2016-10" db="EMBL/GenBank/DDBJ databases">
        <authorList>
            <person name="Varghese N."/>
            <person name="Submissions S."/>
        </authorList>
    </citation>
    <scope>NUCLEOTIDE SEQUENCE [LARGE SCALE GENOMIC DNA]</scope>
    <source>
        <strain evidence="9">DSM 28453</strain>
    </source>
</reference>
<evidence type="ECO:0000256" key="3">
    <source>
        <dbReference type="ARBA" id="ARBA00022989"/>
    </source>
</evidence>
<organism evidence="8 9">
    <name type="scientific">Shimia haliotis</name>
    <dbReference type="NCBI Taxonomy" id="1280847"/>
    <lineage>
        <taxon>Bacteria</taxon>
        <taxon>Pseudomonadati</taxon>
        <taxon>Pseudomonadota</taxon>
        <taxon>Alphaproteobacteria</taxon>
        <taxon>Rhodobacterales</taxon>
        <taxon>Roseobacteraceae</taxon>
    </lineage>
</organism>
<evidence type="ECO:0000259" key="7">
    <source>
        <dbReference type="Pfam" id="PF00892"/>
    </source>
</evidence>
<keyword evidence="9" id="KW-1185">Reference proteome</keyword>
<evidence type="ECO:0000256" key="1">
    <source>
        <dbReference type="ARBA" id="ARBA00004141"/>
    </source>
</evidence>
<feature type="transmembrane region" description="Helical" evidence="5">
    <location>
        <begin position="89"/>
        <end position="109"/>
    </location>
</feature>
<feature type="chain" id="PRO_5013289220" evidence="6">
    <location>
        <begin position="16"/>
        <end position="277"/>
    </location>
</feature>
<dbReference type="OrthoDB" id="321830at2"/>